<dbReference type="InterPro" id="IPR000276">
    <property type="entry name" value="GPCR_Rhodpsn"/>
</dbReference>
<proteinExistence type="inferred from homology"/>
<evidence type="ECO:0000256" key="4">
    <source>
        <dbReference type="ARBA" id="ARBA00023040"/>
    </source>
</evidence>
<accession>A7SAU0</accession>
<dbReference type="PANTHER" id="PTHR45695:SF9">
    <property type="entry name" value="LEUCOKININ RECEPTOR"/>
    <property type="match status" value="1"/>
</dbReference>
<dbReference type="GO" id="GO:0032870">
    <property type="term" value="P:cellular response to hormone stimulus"/>
    <property type="evidence" value="ECO:0000318"/>
    <property type="project" value="GO_Central"/>
</dbReference>
<dbReference type="PhylomeDB" id="A7SAU0"/>
<dbReference type="HOGENOM" id="CLU_009579_6_0_1"/>
<evidence type="ECO:0000256" key="8">
    <source>
        <dbReference type="RuleBase" id="RU000688"/>
    </source>
</evidence>
<comment type="similarity">
    <text evidence="8">Belongs to the G-protein coupled receptor 1 family.</text>
</comment>
<dbReference type="SUPFAM" id="SSF81321">
    <property type="entry name" value="Family A G protein-coupled receptor-like"/>
    <property type="match status" value="1"/>
</dbReference>
<dbReference type="AlphaFoldDB" id="A7SAU0"/>
<evidence type="ECO:0000256" key="1">
    <source>
        <dbReference type="ARBA" id="ARBA00004141"/>
    </source>
</evidence>
<keyword evidence="12" id="KW-1185">Reference proteome</keyword>
<keyword evidence="5 9" id="KW-0472">Membrane</keyword>
<dbReference type="EMBL" id="DS469611">
    <property type="protein sequence ID" value="EDO39181.1"/>
    <property type="molecule type" value="Genomic_DNA"/>
</dbReference>
<dbReference type="FunCoup" id="A7SAU0">
    <property type="interactions" value="154"/>
</dbReference>
<evidence type="ECO:0000256" key="2">
    <source>
        <dbReference type="ARBA" id="ARBA00022692"/>
    </source>
</evidence>
<evidence type="ECO:0000256" key="7">
    <source>
        <dbReference type="ARBA" id="ARBA00023224"/>
    </source>
</evidence>
<keyword evidence="4 8" id="KW-0297">G-protein coupled receptor</keyword>
<dbReference type="GO" id="GO:0004930">
    <property type="term" value="F:G protein-coupled receptor activity"/>
    <property type="evidence" value="ECO:0000318"/>
    <property type="project" value="GO_Central"/>
</dbReference>
<feature type="transmembrane region" description="Helical" evidence="9">
    <location>
        <begin position="5"/>
        <end position="26"/>
    </location>
</feature>
<keyword evidence="3 9" id="KW-1133">Transmembrane helix</keyword>
<feature type="non-terminal residue" evidence="11">
    <location>
        <position position="1"/>
    </location>
</feature>
<evidence type="ECO:0000313" key="11">
    <source>
        <dbReference type="EMBL" id="EDO39181.1"/>
    </source>
</evidence>
<sequence length="288" mass="32370">AIKLLAYNVVFIVAFFGNILAISVVLSNVHLKTTTNVFILNLAISDLLIAIVCMPSSMHSIVAHSRQTSEVSGIFGAFLCKLHQFLQGISITSSILTVECIGCDRFLAIVYPFKNIITLPISKIIVALVWFTSIACISPLLYALKFHDAGNESYCYEKWEPLFDTHKASVHYTLFLFVVQYAAPLLLITVLYSTLIKDLWQSSRTHSDRKRAYKENKAVLKMLVTIILTFAIFWLPMHVVMFVSIYTTDPVINACGPKAAVVFLGWFLGHAHSACNPTIYFTFNEKFR</sequence>
<feature type="transmembrane region" description="Helical" evidence="9">
    <location>
        <begin position="172"/>
        <end position="197"/>
    </location>
</feature>
<keyword evidence="7 8" id="KW-0807">Transducer</keyword>
<protein>
    <recommendedName>
        <fullName evidence="10">G-protein coupled receptors family 1 profile domain-containing protein</fullName>
    </recommendedName>
</protein>
<dbReference type="OMA" id="TVECIGC"/>
<evidence type="ECO:0000256" key="5">
    <source>
        <dbReference type="ARBA" id="ARBA00023136"/>
    </source>
</evidence>
<dbReference type="InParanoid" id="A7SAU0"/>
<evidence type="ECO:0000259" key="10">
    <source>
        <dbReference type="PROSITE" id="PS50262"/>
    </source>
</evidence>
<dbReference type="Proteomes" id="UP000001593">
    <property type="component" value="Unassembled WGS sequence"/>
</dbReference>
<dbReference type="GO" id="GO:0005886">
    <property type="term" value="C:plasma membrane"/>
    <property type="evidence" value="ECO:0000318"/>
    <property type="project" value="GO_Central"/>
</dbReference>
<evidence type="ECO:0000256" key="3">
    <source>
        <dbReference type="ARBA" id="ARBA00022989"/>
    </source>
</evidence>
<dbReference type="GO" id="GO:0007186">
    <property type="term" value="P:G protein-coupled receptor signaling pathway"/>
    <property type="evidence" value="ECO:0000318"/>
    <property type="project" value="GO_Central"/>
</dbReference>
<dbReference type="eggNOG" id="KOG3656">
    <property type="taxonomic scope" value="Eukaryota"/>
</dbReference>
<feature type="transmembrane region" description="Helical" evidence="9">
    <location>
        <begin position="38"/>
        <end position="57"/>
    </location>
</feature>
<comment type="subcellular location">
    <subcellularLocation>
        <location evidence="1">Membrane</location>
        <topology evidence="1">Multi-pass membrane protein</topology>
    </subcellularLocation>
</comment>
<dbReference type="PROSITE" id="PS50262">
    <property type="entry name" value="G_PROTEIN_RECEP_F1_2"/>
    <property type="match status" value="1"/>
</dbReference>
<feature type="transmembrane region" description="Helical" evidence="9">
    <location>
        <begin position="124"/>
        <end position="144"/>
    </location>
</feature>
<keyword evidence="6 8" id="KW-0675">Receptor</keyword>
<gene>
    <name evidence="11" type="ORF">NEMVEDRAFT_v1g13425</name>
</gene>
<dbReference type="Gene3D" id="1.20.1070.10">
    <property type="entry name" value="Rhodopsin 7-helix transmembrane proteins"/>
    <property type="match status" value="1"/>
</dbReference>
<organism evidence="11 12">
    <name type="scientific">Nematostella vectensis</name>
    <name type="common">Starlet sea anemone</name>
    <dbReference type="NCBI Taxonomy" id="45351"/>
    <lineage>
        <taxon>Eukaryota</taxon>
        <taxon>Metazoa</taxon>
        <taxon>Cnidaria</taxon>
        <taxon>Anthozoa</taxon>
        <taxon>Hexacorallia</taxon>
        <taxon>Actiniaria</taxon>
        <taxon>Edwardsiidae</taxon>
        <taxon>Nematostella</taxon>
    </lineage>
</organism>
<feature type="transmembrane region" description="Helical" evidence="9">
    <location>
        <begin position="218"/>
        <end position="247"/>
    </location>
</feature>
<evidence type="ECO:0000256" key="9">
    <source>
        <dbReference type="SAM" id="Phobius"/>
    </source>
</evidence>
<reference evidence="11 12" key="1">
    <citation type="journal article" date="2007" name="Science">
        <title>Sea anemone genome reveals ancestral eumetazoan gene repertoire and genomic organization.</title>
        <authorList>
            <person name="Putnam N.H."/>
            <person name="Srivastava M."/>
            <person name="Hellsten U."/>
            <person name="Dirks B."/>
            <person name="Chapman J."/>
            <person name="Salamov A."/>
            <person name="Terry A."/>
            <person name="Shapiro H."/>
            <person name="Lindquist E."/>
            <person name="Kapitonov V.V."/>
            <person name="Jurka J."/>
            <person name="Genikhovich G."/>
            <person name="Grigoriev I.V."/>
            <person name="Lucas S.M."/>
            <person name="Steele R.E."/>
            <person name="Finnerty J.R."/>
            <person name="Technau U."/>
            <person name="Martindale M.Q."/>
            <person name="Rokhsar D.S."/>
        </authorList>
    </citation>
    <scope>NUCLEOTIDE SEQUENCE [LARGE SCALE GENOMIC DNA]</scope>
    <source>
        <strain evidence="12">CH2 X CH6</strain>
    </source>
</reference>
<keyword evidence="2 8" id="KW-0812">Transmembrane</keyword>
<dbReference type="PRINTS" id="PR00237">
    <property type="entry name" value="GPCRRHODOPSN"/>
</dbReference>
<dbReference type="PANTHER" id="PTHR45695">
    <property type="entry name" value="LEUCOKININ RECEPTOR-RELATED"/>
    <property type="match status" value="1"/>
</dbReference>
<feature type="non-terminal residue" evidence="11">
    <location>
        <position position="288"/>
    </location>
</feature>
<dbReference type="InterPro" id="IPR017452">
    <property type="entry name" value="GPCR_Rhodpsn_7TM"/>
</dbReference>
<feature type="domain" description="G-protein coupled receptors family 1 profile" evidence="10">
    <location>
        <begin position="17"/>
        <end position="280"/>
    </location>
</feature>
<feature type="transmembrane region" description="Helical" evidence="9">
    <location>
        <begin position="259"/>
        <end position="283"/>
    </location>
</feature>
<dbReference type="PROSITE" id="PS00237">
    <property type="entry name" value="G_PROTEIN_RECEP_F1_1"/>
    <property type="match status" value="1"/>
</dbReference>
<dbReference type="Pfam" id="PF00001">
    <property type="entry name" value="7tm_1"/>
    <property type="match status" value="1"/>
</dbReference>
<evidence type="ECO:0000313" key="12">
    <source>
        <dbReference type="Proteomes" id="UP000001593"/>
    </source>
</evidence>
<dbReference type="STRING" id="45351.A7SAU0"/>
<dbReference type="FunFam" id="1.20.1070.10:FF:000291">
    <property type="entry name" value="Predicted protein"/>
    <property type="match status" value="1"/>
</dbReference>
<name>A7SAU0_NEMVE</name>
<evidence type="ECO:0000256" key="6">
    <source>
        <dbReference type="ARBA" id="ARBA00023170"/>
    </source>
</evidence>